<dbReference type="FunFam" id="3.30.730.10:FF:000001">
    <property type="entry name" value="Ethylene-responsive transcription factor 2"/>
    <property type="match status" value="1"/>
</dbReference>
<feature type="domain" description="AP2/ERF" evidence="9">
    <location>
        <begin position="85"/>
        <end position="142"/>
    </location>
</feature>
<keyword evidence="11" id="KW-1185">Reference proteome</keyword>
<dbReference type="PRINTS" id="PR00367">
    <property type="entry name" value="ETHRSPELEMNT"/>
</dbReference>
<evidence type="ECO:0000256" key="1">
    <source>
        <dbReference type="ARBA" id="ARBA00004123"/>
    </source>
</evidence>
<dbReference type="AlphaFoldDB" id="A0A6A1WJF3"/>
<evidence type="ECO:0000256" key="8">
    <source>
        <dbReference type="SAM" id="MobiDB-lite"/>
    </source>
</evidence>
<feature type="compositionally biased region" description="Polar residues" evidence="8">
    <location>
        <begin position="190"/>
        <end position="209"/>
    </location>
</feature>
<feature type="region of interest" description="Disordered" evidence="8">
    <location>
        <begin position="1"/>
        <end position="87"/>
    </location>
</feature>
<dbReference type="PANTHER" id="PTHR31985">
    <property type="entry name" value="ETHYLENE-RESPONSIVE TRANSCRIPTION FACTOR ERF042-RELATED"/>
    <property type="match status" value="1"/>
</dbReference>
<protein>
    <recommendedName>
        <fullName evidence="9">AP2/ERF domain-containing protein</fullName>
    </recommendedName>
</protein>
<dbReference type="EMBL" id="RXIC02000019">
    <property type="protein sequence ID" value="KAB1225264.1"/>
    <property type="molecule type" value="Genomic_DNA"/>
</dbReference>
<comment type="similarity">
    <text evidence="7">Belongs to the AP2/ERF transcription factor family. ERF subfamily.</text>
</comment>
<evidence type="ECO:0000256" key="7">
    <source>
        <dbReference type="ARBA" id="ARBA00024343"/>
    </source>
</evidence>
<comment type="subcellular location">
    <subcellularLocation>
        <location evidence="1">Nucleus</location>
    </subcellularLocation>
</comment>
<feature type="compositionally biased region" description="Low complexity" evidence="8">
    <location>
        <begin position="18"/>
        <end position="38"/>
    </location>
</feature>
<dbReference type="InterPro" id="IPR016177">
    <property type="entry name" value="DNA-bd_dom_sf"/>
</dbReference>
<feature type="compositionally biased region" description="Basic and acidic residues" evidence="8">
    <location>
        <begin position="175"/>
        <end position="188"/>
    </location>
</feature>
<dbReference type="Proteomes" id="UP000516437">
    <property type="component" value="Chromosome 1"/>
</dbReference>
<evidence type="ECO:0000256" key="2">
    <source>
        <dbReference type="ARBA" id="ARBA00023015"/>
    </source>
</evidence>
<evidence type="ECO:0000256" key="6">
    <source>
        <dbReference type="ARBA" id="ARBA00023242"/>
    </source>
</evidence>
<dbReference type="PROSITE" id="PS51032">
    <property type="entry name" value="AP2_ERF"/>
    <property type="match status" value="1"/>
</dbReference>
<keyword evidence="3" id="KW-0238">DNA-binding</keyword>
<dbReference type="PANTHER" id="PTHR31985:SF130">
    <property type="entry name" value="ETHYLENE-RESPONSIVE TRANSCRIPTION FACTOR ERF034"/>
    <property type="match status" value="1"/>
</dbReference>
<keyword evidence="5" id="KW-0804">Transcription</keyword>
<dbReference type="OrthoDB" id="1932364at2759"/>
<dbReference type="SUPFAM" id="SSF54171">
    <property type="entry name" value="DNA-binding domain"/>
    <property type="match status" value="1"/>
</dbReference>
<reference evidence="10 11" key="1">
    <citation type="journal article" date="2019" name="Plant Biotechnol. J.">
        <title>The red bayberry genome and genetic basis of sex determination.</title>
        <authorList>
            <person name="Jia H.M."/>
            <person name="Jia H.J."/>
            <person name="Cai Q.L."/>
            <person name="Wang Y."/>
            <person name="Zhao H.B."/>
            <person name="Yang W.F."/>
            <person name="Wang G.Y."/>
            <person name="Li Y.H."/>
            <person name="Zhan D.L."/>
            <person name="Shen Y.T."/>
            <person name="Niu Q.F."/>
            <person name="Chang L."/>
            <person name="Qiu J."/>
            <person name="Zhao L."/>
            <person name="Xie H.B."/>
            <person name="Fu W.Y."/>
            <person name="Jin J."/>
            <person name="Li X.W."/>
            <person name="Jiao Y."/>
            <person name="Zhou C.C."/>
            <person name="Tu T."/>
            <person name="Chai C.Y."/>
            <person name="Gao J.L."/>
            <person name="Fan L.J."/>
            <person name="van de Weg E."/>
            <person name="Wang J.Y."/>
            <person name="Gao Z.S."/>
        </authorList>
    </citation>
    <scope>NUCLEOTIDE SEQUENCE [LARGE SCALE GENOMIC DNA]</scope>
    <source>
        <tissue evidence="10">Leaves</tissue>
    </source>
</reference>
<dbReference type="SMART" id="SM00380">
    <property type="entry name" value="AP2"/>
    <property type="match status" value="1"/>
</dbReference>
<evidence type="ECO:0000256" key="4">
    <source>
        <dbReference type="ARBA" id="ARBA00023159"/>
    </source>
</evidence>
<dbReference type="CDD" id="cd00018">
    <property type="entry name" value="AP2"/>
    <property type="match status" value="1"/>
</dbReference>
<dbReference type="InterPro" id="IPR051032">
    <property type="entry name" value="AP2/ERF_TF_ERF_subfamily"/>
</dbReference>
<comment type="caution">
    <text evidence="10">The sequence shown here is derived from an EMBL/GenBank/DDBJ whole genome shotgun (WGS) entry which is preliminary data.</text>
</comment>
<name>A0A6A1WJF3_9ROSI</name>
<gene>
    <name evidence="10" type="ORF">CJ030_MR1G017646</name>
</gene>
<feature type="compositionally biased region" description="Polar residues" evidence="8">
    <location>
        <begin position="39"/>
        <end position="59"/>
    </location>
</feature>
<evidence type="ECO:0000256" key="3">
    <source>
        <dbReference type="ARBA" id="ARBA00023125"/>
    </source>
</evidence>
<dbReference type="InterPro" id="IPR036955">
    <property type="entry name" value="AP2/ERF_dom_sf"/>
</dbReference>
<proteinExistence type="inferred from homology"/>
<sequence length="261" mass="28601">MEEHTNLESDATHDNLLSSSSTTTTSSSSTSTSSSTTSGTATKKNPGTNQNTKGSQKGSSRAEDLDNENEQRKRPRSDNDGKHPTYRGVRMRNWGKWVSEIREPRKKSRIWLGTYPTAEMAARAHDVAAMAIKGGSAYLNFPELSQDLPRPISKSPKDIQAAAAKAAAAIVAEPRQCETETSRSEPIPHSDSSTTLSIETTQESTCSPSTDEDDALFDLPDLVIDGADRSDHGLCYYTSSWQLCAADTGFRLEEPYLWEYN</sequence>
<dbReference type="InterPro" id="IPR001471">
    <property type="entry name" value="AP2/ERF_dom"/>
</dbReference>
<keyword evidence="2" id="KW-0805">Transcription regulation</keyword>
<feature type="region of interest" description="Disordered" evidence="8">
    <location>
        <begin position="174"/>
        <end position="213"/>
    </location>
</feature>
<evidence type="ECO:0000313" key="10">
    <source>
        <dbReference type="EMBL" id="KAB1225264.1"/>
    </source>
</evidence>
<keyword evidence="4" id="KW-0010">Activator</keyword>
<evidence type="ECO:0000313" key="11">
    <source>
        <dbReference type="Proteomes" id="UP000516437"/>
    </source>
</evidence>
<dbReference type="GO" id="GO:0003700">
    <property type="term" value="F:DNA-binding transcription factor activity"/>
    <property type="evidence" value="ECO:0007669"/>
    <property type="project" value="InterPro"/>
</dbReference>
<evidence type="ECO:0000259" key="9">
    <source>
        <dbReference type="PROSITE" id="PS51032"/>
    </source>
</evidence>
<keyword evidence="6" id="KW-0539">Nucleus</keyword>
<organism evidence="10 11">
    <name type="scientific">Morella rubra</name>
    <name type="common">Chinese bayberry</name>
    <dbReference type="NCBI Taxonomy" id="262757"/>
    <lineage>
        <taxon>Eukaryota</taxon>
        <taxon>Viridiplantae</taxon>
        <taxon>Streptophyta</taxon>
        <taxon>Embryophyta</taxon>
        <taxon>Tracheophyta</taxon>
        <taxon>Spermatophyta</taxon>
        <taxon>Magnoliopsida</taxon>
        <taxon>eudicotyledons</taxon>
        <taxon>Gunneridae</taxon>
        <taxon>Pentapetalae</taxon>
        <taxon>rosids</taxon>
        <taxon>fabids</taxon>
        <taxon>Fagales</taxon>
        <taxon>Myricaceae</taxon>
        <taxon>Morella</taxon>
    </lineage>
</organism>
<dbReference type="Pfam" id="PF00847">
    <property type="entry name" value="AP2"/>
    <property type="match status" value="1"/>
</dbReference>
<feature type="compositionally biased region" description="Basic and acidic residues" evidence="8">
    <location>
        <begin position="60"/>
        <end position="83"/>
    </location>
</feature>
<dbReference type="GO" id="GO:0003677">
    <property type="term" value="F:DNA binding"/>
    <property type="evidence" value="ECO:0007669"/>
    <property type="project" value="UniProtKB-KW"/>
</dbReference>
<dbReference type="GO" id="GO:0005634">
    <property type="term" value="C:nucleus"/>
    <property type="evidence" value="ECO:0007669"/>
    <property type="project" value="UniProtKB-SubCell"/>
</dbReference>
<accession>A0A6A1WJF3</accession>
<feature type="compositionally biased region" description="Basic and acidic residues" evidence="8">
    <location>
        <begin position="1"/>
        <end position="13"/>
    </location>
</feature>
<evidence type="ECO:0000256" key="5">
    <source>
        <dbReference type="ARBA" id="ARBA00023163"/>
    </source>
</evidence>
<dbReference type="Gene3D" id="3.30.730.10">
    <property type="entry name" value="AP2/ERF domain"/>
    <property type="match status" value="1"/>
</dbReference>